<gene>
    <name evidence="1" type="ORF">SAMN06265218_101390</name>
</gene>
<sequence>MSATERALINEVDATLNLILTSFLNIRAIGGEAFHNIFRKL</sequence>
<dbReference type="AlphaFoldDB" id="A0A521AUX7"/>
<accession>A0A521AUX7</accession>
<dbReference type="EMBL" id="FXTH01000001">
    <property type="protein sequence ID" value="SMO38617.1"/>
    <property type="molecule type" value="Genomic_DNA"/>
</dbReference>
<evidence type="ECO:0000313" key="2">
    <source>
        <dbReference type="Proteomes" id="UP000317593"/>
    </source>
</evidence>
<reference evidence="1 2" key="1">
    <citation type="submission" date="2017-05" db="EMBL/GenBank/DDBJ databases">
        <authorList>
            <person name="Varghese N."/>
            <person name="Submissions S."/>
        </authorList>
    </citation>
    <scope>NUCLEOTIDE SEQUENCE [LARGE SCALE GENOMIC DNA]</scope>
    <source>
        <strain evidence="1 2">DSM 21194</strain>
    </source>
</reference>
<evidence type="ECO:0000313" key="1">
    <source>
        <dbReference type="EMBL" id="SMO38617.1"/>
    </source>
</evidence>
<name>A0A521AUX7_9BACT</name>
<proteinExistence type="predicted"/>
<protein>
    <submittedName>
        <fullName evidence="1">Uncharacterized protein</fullName>
    </submittedName>
</protein>
<dbReference type="Proteomes" id="UP000317593">
    <property type="component" value="Unassembled WGS sequence"/>
</dbReference>
<organism evidence="1 2">
    <name type="scientific">Fodinibius sediminis</name>
    <dbReference type="NCBI Taxonomy" id="1214077"/>
    <lineage>
        <taxon>Bacteria</taxon>
        <taxon>Pseudomonadati</taxon>
        <taxon>Balneolota</taxon>
        <taxon>Balneolia</taxon>
        <taxon>Balneolales</taxon>
        <taxon>Balneolaceae</taxon>
        <taxon>Fodinibius</taxon>
    </lineage>
</organism>
<keyword evidence="2" id="KW-1185">Reference proteome</keyword>